<dbReference type="Pfam" id="PF08241">
    <property type="entry name" value="Methyltransf_11"/>
    <property type="match status" value="1"/>
</dbReference>
<dbReference type="AlphaFoldDB" id="A0A2T2X2F9"/>
<dbReference type="GO" id="GO:0008757">
    <property type="term" value="F:S-adenosylmethionine-dependent methyltransferase activity"/>
    <property type="evidence" value="ECO:0007669"/>
    <property type="project" value="InterPro"/>
</dbReference>
<dbReference type="InterPro" id="IPR013216">
    <property type="entry name" value="Methyltransf_11"/>
</dbReference>
<name>A0A2T2X2F9_9FIRM</name>
<organism evidence="3 4">
    <name type="scientific">Sulfobacillus benefaciens</name>
    <dbReference type="NCBI Taxonomy" id="453960"/>
    <lineage>
        <taxon>Bacteria</taxon>
        <taxon>Bacillati</taxon>
        <taxon>Bacillota</taxon>
        <taxon>Clostridia</taxon>
        <taxon>Eubacteriales</taxon>
        <taxon>Clostridiales Family XVII. Incertae Sedis</taxon>
        <taxon>Sulfobacillus</taxon>
    </lineage>
</organism>
<evidence type="ECO:0000313" key="4">
    <source>
        <dbReference type="Proteomes" id="UP000242699"/>
    </source>
</evidence>
<dbReference type="Proteomes" id="UP000242699">
    <property type="component" value="Unassembled WGS sequence"/>
</dbReference>
<proteinExistence type="predicted"/>
<dbReference type="PANTHER" id="PTHR44068">
    <property type="entry name" value="ZGC:194242"/>
    <property type="match status" value="1"/>
</dbReference>
<gene>
    <name evidence="3" type="ORF">C7B43_09615</name>
</gene>
<dbReference type="EMBL" id="PXYT01000019">
    <property type="protein sequence ID" value="PSR28662.1"/>
    <property type="molecule type" value="Genomic_DNA"/>
</dbReference>
<comment type="caution">
    <text evidence="3">The sequence shown here is derived from an EMBL/GenBank/DDBJ whole genome shotgun (WGS) entry which is preliminary data.</text>
</comment>
<evidence type="ECO:0000256" key="1">
    <source>
        <dbReference type="ARBA" id="ARBA00022679"/>
    </source>
</evidence>
<dbReference type="InterPro" id="IPR029063">
    <property type="entry name" value="SAM-dependent_MTases_sf"/>
</dbReference>
<keyword evidence="3" id="KW-0489">Methyltransferase</keyword>
<reference evidence="3 4" key="1">
    <citation type="journal article" date="2014" name="BMC Genomics">
        <title>Comparison of environmental and isolate Sulfobacillus genomes reveals diverse carbon, sulfur, nitrogen, and hydrogen metabolisms.</title>
        <authorList>
            <person name="Justice N.B."/>
            <person name="Norman A."/>
            <person name="Brown C.T."/>
            <person name="Singh A."/>
            <person name="Thomas B.C."/>
            <person name="Banfield J.F."/>
        </authorList>
    </citation>
    <scope>NUCLEOTIDE SEQUENCE [LARGE SCALE GENOMIC DNA]</scope>
    <source>
        <strain evidence="3">AMDSBA1</strain>
    </source>
</reference>
<keyword evidence="1 3" id="KW-0808">Transferase</keyword>
<dbReference type="SUPFAM" id="SSF53335">
    <property type="entry name" value="S-adenosyl-L-methionine-dependent methyltransferases"/>
    <property type="match status" value="1"/>
</dbReference>
<evidence type="ECO:0000313" key="3">
    <source>
        <dbReference type="EMBL" id="PSR28662.1"/>
    </source>
</evidence>
<evidence type="ECO:0000259" key="2">
    <source>
        <dbReference type="Pfam" id="PF08241"/>
    </source>
</evidence>
<dbReference type="GO" id="GO:0032259">
    <property type="term" value="P:methylation"/>
    <property type="evidence" value="ECO:0007669"/>
    <property type="project" value="UniProtKB-KW"/>
</dbReference>
<accession>A0A2T2X2F9</accession>
<dbReference type="PANTHER" id="PTHR44068:SF11">
    <property type="entry name" value="GERANYL DIPHOSPHATE 2-C-METHYLTRANSFERASE"/>
    <property type="match status" value="1"/>
</dbReference>
<dbReference type="CDD" id="cd02440">
    <property type="entry name" value="AdoMet_MTases"/>
    <property type="match status" value="1"/>
</dbReference>
<protein>
    <submittedName>
        <fullName evidence="3">SAM-dependent methyltransferase</fullName>
    </submittedName>
</protein>
<feature type="domain" description="Methyltransferase type 11" evidence="2">
    <location>
        <begin position="63"/>
        <end position="157"/>
    </location>
</feature>
<dbReference type="Gene3D" id="3.40.50.150">
    <property type="entry name" value="Vaccinia Virus protein VP39"/>
    <property type="match status" value="1"/>
</dbReference>
<sequence length="249" mass="28141">MNYREINASVIDGWVDGGWEWGMPISHETYVKATQGEWHVRLTPTKSVPAEWFPPFSGCKILGLAAGGGQQMPIFAALGAKCTVMDYSQRQLDSELAVATREGYSINIVKADMTQRFPFEDASFDVIFHPVSNCYIEEVLPVWRECHRVLKTGGLLIAGMDNGINYLFDEEETALKIPLPFNPLRDHRLYQECMENDLGIQFSHTLDEQIGGQLKAGFMLTDLYEDTNGSGRLHEYHVPTYIATRAMKR</sequence>
<dbReference type="InterPro" id="IPR050447">
    <property type="entry name" value="Erg6_SMT_methyltransf"/>
</dbReference>